<evidence type="ECO:0000313" key="1">
    <source>
        <dbReference type="EMBL" id="OXA42083.1"/>
    </source>
</evidence>
<comment type="caution">
    <text evidence="1">The sequence shown here is derived from an EMBL/GenBank/DDBJ whole genome shotgun (WGS) entry which is preliminary data.</text>
</comment>
<name>A0A226DA92_FOLCA</name>
<protein>
    <submittedName>
        <fullName evidence="1">Uncharacterized protein</fullName>
    </submittedName>
</protein>
<organism evidence="1 2">
    <name type="scientific">Folsomia candida</name>
    <name type="common">Springtail</name>
    <dbReference type="NCBI Taxonomy" id="158441"/>
    <lineage>
        <taxon>Eukaryota</taxon>
        <taxon>Metazoa</taxon>
        <taxon>Ecdysozoa</taxon>
        <taxon>Arthropoda</taxon>
        <taxon>Hexapoda</taxon>
        <taxon>Collembola</taxon>
        <taxon>Entomobryomorpha</taxon>
        <taxon>Isotomoidea</taxon>
        <taxon>Isotomidae</taxon>
        <taxon>Proisotominae</taxon>
        <taxon>Folsomia</taxon>
    </lineage>
</organism>
<keyword evidence="2" id="KW-1185">Reference proteome</keyword>
<accession>A0A226DA92</accession>
<gene>
    <name evidence="1" type="ORF">Fcan01_23308</name>
</gene>
<proteinExistence type="predicted"/>
<sequence>MELMSLLSILKADPCEVHIVVENIQNNMYINGLFRPESPVSIYTSEALTASKMLCDKPGEWDWKYSARNRTLLRNYVVDGSNLYGGWQYRGVKYIVCLAVLFVTSSTSSIPALTRYALKVRKFDAFVSSLAISRDSKLCKNVDPVVPPLSHLKEKLQVFLFSNRMEFSLKAESLFAFKNGRRQSIHHKYTKIWYFYPIIRISCDSCQPDRKRHLTYIFEKTLSSVTVGEVVDGTIQLRGYGLEKPGNICRRWTCLRVAMTRSISPEILNCEGYGYPFLSDLTKRGDNIRMSDSGYSWEEVLSFNTPGFNFITCWSEAPFGFQLLISPYQIECWIVLCVNTLILTLPFKLYVKIFHPVLTGPFTAQLVLIASLFEKSVPWPKTLLYPTPFRISIGLVSLVSIVLTQGYIGVLITSLSSPFPPIRITSFDNLTTVVCKLDYKGVNISNTCPPNIWNDSNGLILKVYGSRIFDSKRDFKIFAKSEFKYNISTVHSHVPDRMFHKFYDEIATYLEEKTYKLSEVPITSLEELNLITDKSNSTRLDILLYSLLHPNHFFHPGFSLKRLMDMFVPYEMIVLNELAKCQRTVWVDEEDKIQDAFAQLASKHPWNRFYTGGHPIMQSAKAYYLKYAGMSRLKSFFRSLSESNFYAHESKMKSSYFRSQINAYKHRIKYFLDNMPLNMSVSYQPERPDDERNTKMLKEYSESNARVYNYSTKFNAQVP</sequence>
<dbReference type="EMBL" id="LNIX01000027">
    <property type="protein sequence ID" value="OXA42083.1"/>
    <property type="molecule type" value="Genomic_DNA"/>
</dbReference>
<dbReference type="Proteomes" id="UP000198287">
    <property type="component" value="Unassembled WGS sequence"/>
</dbReference>
<reference evidence="1 2" key="1">
    <citation type="submission" date="2015-12" db="EMBL/GenBank/DDBJ databases">
        <title>The genome of Folsomia candida.</title>
        <authorList>
            <person name="Faddeeva A."/>
            <person name="Derks M.F."/>
            <person name="Anvar Y."/>
            <person name="Smit S."/>
            <person name="Van Straalen N."/>
            <person name="Roelofs D."/>
        </authorList>
    </citation>
    <scope>NUCLEOTIDE SEQUENCE [LARGE SCALE GENOMIC DNA]</scope>
    <source>
        <strain evidence="1 2">VU population</strain>
        <tissue evidence="1">Whole body</tissue>
    </source>
</reference>
<evidence type="ECO:0000313" key="2">
    <source>
        <dbReference type="Proteomes" id="UP000198287"/>
    </source>
</evidence>
<dbReference type="AlphaFoldDB" id="A0A226DA92"/>